<dbReference type="Gene3D" id="1.10.1070.11">
    <property type="entry name" value="Phosphatidylinositol 3-/4-kinase, catalytic domain"/>
    <property type="match status" value="1"/>
</dbReference>
<dbReference type="PROSITE" id="PS00916">
    <property type="entry name" value="PI3_4_KINASE_2"/>
    <property type="match status" value="1"/>
</dbReference>
<dbReference type="EC" id="2.7.11.1" evidence="2"/>
<evidence type="ECO:0000256" key="5">
    <source>
        <dbReference type="ARBA" id="ARBA00022741"/>
    </source>
</evidence>
<keyword evidence="8" id="KW-0866">Nonsense-mediated mRNA decay</keyword>
<evidence type="ECO:0000256" key="11">
    <source>
        <dbReference type="SAM" id="Coils"/>
    </source>
</evidence>
<evidence type="ECO:0000313" key="16">
    <source>
        <dbReference type="Proteomes" id="UP000823749"/>
    </source>
</evidence>
<feature type="domain" description="FATC" evidence="14">
    <location>
        <begin position="3763"/>
        <end position="3798"/>
    </location>
</feature>
<dbReference type="PROSITE" id="PS50290">
    <property type="entry name" value="PI3_4_KINASE_3"/>
    <property type="match status" value="1"/>
</dbReference>
<dbReference type="Pfam" id="PF02260">
    <property type="entry name" value="FATC"/>
    <property type="match status" value="1"/>
</dbReference>
<keyword evidence="16" id="KW-1185">Reference proteome</keyword>
<reference evidence="15" key="1">
    <citation type="submission" date="2020-08" db="EMBL/GenBank/DDBJ databases">
        <title>Plant Genome Project.</title>
        <authorList>
            <person name="Zhang R.-G."/>
        </authorList>
    </citation>
    <scope>NUCLEOTIDE SEQUENCE</scope>
    <source>
        <strain evidence="15">WSP0</strain>
        <tissue evidence="15">Leaf</tissue>
    </source>
</reference>
<dbReference type="InterPro" id="IPR036940">
    <property type="entry name" value="PI3/4_kinase_cat_sf"/>
</dbReference>
<comment type="catalytic activity">
    <reaction evidence="9">
        <text>L-threonyl-[protein] + ATP = O-phospho-L-threonyl-[protein] + ADP + H(+)</text>
        <dbReference type="Rhea" id="RHEA:46608"/>
        <dbReference type="Rhea" id="RHEA-COMP:11060"/>
        <dbReference type="Rhea" id="RHEA-COMP:11605"/>
        <dbReference type="ChEBI" id="CHEBI:15378"/>
        <dbReference type="ChEBI" id="CHEBI:30013"/>
        <dbReference type="ChEBI" id="CHEBI:30616"/>
        <dbReference type="ChEBI" id="CHEBI:61977"/>
        <dbReference type="ChEBI" id="CHEBI:456216"/>
        <dbReference type="EC" id="2.7.11.1"/>
    </reaction>
</comment>
<dbReference type="InterPro" id="IPR011009">
    <property type="entry name" value="Kinase-like_dom_sf"/>
</dbReference>
<dbReference type="PANTHER" id="PTHR11139:SF71">
    <property type="entry name" value="SERINE_THREONINE-PROTEIN KINASE SMG1"/>
    <property type="match status" value="1"/>
</dbReference>
<feature type="region of interest" description="Disordered" evidence="12">
    <location>
        <begin position="3580"/>
        <end position="3610"/>
    </location>
</feature>
<dbReference type="InterPro" id="IPR018936">
    <property type="entry name" value="PI3/4_kinase_CS"/>
</dbReference>
<feature type="region of interest" description="Disordered" evidence="12">
    <location>
        <begin position="3627"/>
        <end position="3659"/>
    </location>
</feature>
<dbReference type="Gene3D" id="3.30.1010.10">
    <property type="entry name" value="Phosphatidylinositol 3-kinase Catalytic Subunit, Chain A, domain 4"/>
    <property type="match status" value="1"/>
</dbReference>
<evidence type="ECO:0000313" key="15">
    <source>
        <dbReference type="EMBL" id="KAG5548035.1"/>
    </source>
</evidence>
<keyword evidence="4" id="KW-0808">Transferase</keyword>
<evidence type="ECO:0000256" key="4">
    <source>
        <dbReference type="ARBA" id="ARBA00022679"/>
    </source>
</evidence>
<dbReference type="SUPFAM" id="SSF48371">
    <property type="entry name" value="ARM repeat"/>
    <property type="match status" value="1"/>
</dbReference>
<feature type="coiled-coil region" evidence="11">
    <location>
        <begin position="3107"/>
        <end position="3134"/>
    </location>
</feature>
<dbReference type="InterPro" id="IPR031559">
    <property type="entry name" value="SMG1"/>
</dbReference>
<evidence type="ECO:0000256" key="9">
    <source>
        <dbReference type="ARBA" id="ARBA00047899"/>
    </source>
</evidence>
<dbReference type="SUPFAM" id="SSF56112">
    <property type="entry name" value="Protein kinase-like (PK-like)"/>
    <property type="match status" value="1"/>
</dbReference>
<dbReference type="SMART" id="SM01343">
    <property type="entry name" value="FATC"/>
    <property type="match status" value="1"/>
</dbReference>
<keyword evidence="5" id="KW-0547">Nucleotide-binding</keyword>
<dbReference type="Gene3D" id="1.25.10.10">
    <property type="entry name" value="Leucine-rich Repeat Variant"/>
    <property type="match status" value="1"/>
</dbReference>
<feature type="region of interest" description="Disordered" evidence="12">
    <location>
        <begin position="27"/>
        <end position="52"/>
    </location>
</feature>
<dbReference type="InterPro" id="IPR011989">
    <property type="entry name" value="ARM-like"/>
</dbReference>
<comment type="similarity">
    <text evidence="1">Belongs to the PI3/PI4-kinase family.</text>
</comment>
<dbReference type="InterPro" id="IPR016024">
    <property type="entry name" value="ARM-type_fold"/>
</dbReference>
<dbReference type="Proteomes" id="UP000823749">
    <property type="component" value="Chromosome 5"/>
</dbReference>
<keyword evidence="11" id="KW-0175">Coiled coil</keyword>
<sequence>MMQGLHHQQQQLAALLNVALPKAVSGGDSTTTTTSSAPSSTNNNPSAVAAAAAAKEEDEASRLAAINSLHRAILYPPNSLLVTHTASFLSQGFSQLLSDKSYSVRQAAATSYGALCSVLCSILVSSNGRQNHVILSSLVDRFISWALPLLTNVNTGDGTTELAVEGLREFLSVGDVAAIERYALPILKACQELLEDERTSLSLLHQLLAVLTLISLKFFIYFQPNFVDIVDLLLGWAMIPDLAESDRRVIMDSFLQFQKHWVNSLQFSLGLLSKFLGDMDLLLQDGSHGTPQPFQRLLALLSCFCTVLQSTASGLLEMNLLEQIIDPLSKMIPLLLGCLSMVGRKFGWSKWMSDSWRCLTLLAEILGERFSAFYPVAADVLFQSLGMANFNQHVGSGKVTSFQVHGVLKTNLQLLSLQNFGLFPSSVHKILQFESPIAQLRLHPNHVVTGSSAATYIFVLQHGKDEVVEQATTSLFEELELLKGMLGRISCNRDEVNIEVGPKISKPELFALIKFDLKVLLSCVSVGGGNSLVARAELDALFLKRSERLASFTLEKLNPFSVPVMGFVELQANVVKTLGQLTMFEFLNKCSMRKQISRKSSVSIGSEEPLIDDNMKDGLPILIFAHLQKYSFLLVKALHNFSPLAVKVEALEWISKFCECVSGMWQTMNATNHLYNGCGYVGVGVVGNLVFSVLDAASDREPKVRSHVALVLEQLLLAKLVEPTHLDAIAEVVLERLGDPDSEIKNSYVRLLSDVLPITMYICGLHDLGAVNTCRRSIPRLDNSCNLYWRQVFALKQLPQHLHSQHLVSILSFISQRWKVPLSSWIQRLIHTCKSSKGFSSAQLDETRNVDGIALEIKVEEDILERICSVNILAGAWWAIHEASRYCITTRLRTNLGGPTQTFAALERMLLDIAHVLQLDSEQNDGSLSIISSSYARLLPMRLLLDFVEALKKNVYNAYEGSTVLPSASRQSSLFFRANRKVCEEWFSRICEPMMNGGLALQCHHATIQYCTLRLQELRNLVDSALNDKPRAQVAENIQNIRGRFSEDILRVLRQMALALCKIHESDALIGLRKWVTMTFSSFLMDENHNGSNAEDLGPFSWISGLVYQAEGQYEKAAAHFTHLLQAEESLSSMGSDGVQFAIARIIESFAAVSDWKSLDSWLVELQRLRSKHAGKSYSGALTTAGNEINAIHALASFDGGDFQASWASLDLTPKSSNELTLDPKLALQRSEQMLLQAMLLPIEGNVEKVSHEIQKSKSMLEEVLSVLPLDGLSEAASYATQLHCIFAFEESYKLKGSQDKQLQSLLGSFIQVLQSPINRVHQDCNIWLKVLRVYQKILPTSPVTVNLSKNLLSLARKQGNLGLANRLNDHVRDHALSCHEGRYRDFLMKSLQYEGILLMHAENRLEDAFTNLWSFVRPFLVSSSSSVVSDADHNVLNAKACLKFSDWLRRDFSNPSLESIIPKMLVDFSKSDLSSLGRGAITFSDDNISSQPNLGLLVEELVGTSTKLSSRLCPAFGKSWISYASWCYSQARASLSGPIDTALHSCSFSSILAPDVLPDRFRLTEEELLKVESSVLQLVQKRGNSDDINEGGVESNFQLESSDNLRNDNHMKALVQEAVNIIEFAAAAPGTESSGGECLSSLLTSQLQKCFLSANVGPNESAVYSCVDDLIDVWWALRRRRVSLFGHAAQAFINYLSYSSSMHCDGQLAFSIGESSNQKAVSYTLRATLYVLNILLNYGVELKETLEPALSKAPLLPWQDATPQIFARLSSHPEQVVRKLLEGLLMMLAKLSPCSIVYPTLVDVNACEQETSEELQHILACLSKLYPRLIQDVQLVIKDLENVTVLWEELWLSTLQELHADVMRRINLLKEEATRIADNVTLSHSEKIKINSAKYSAMMAPIVVALERRLASTSRKPETPHEIWFHDEYREQIKSAILNFKTPPASAAALGDVWRPFDNIVASLASYQRKSSLSLGEVAPNLTRLSSSDVPMPGLEKQITMSESDGTPQGIVTIASFTEQLAILSTKTKPKKLVILGSDGQKYTYLLKGREDLRLDARIMQLLQAINGFLHSSGAISSQSLSIRYYSVTPISGRAGLIQWVDNVTSVYSIFKSWQNRAQLAQTQGLGAGNMEDSMPPPVPRPIDMFYGKIIPALKEKGIRRVISRRDWPHDVKRKVLLDLMKETPKQLLHQELWCASEGFKAFSLKMRRYSGTVAAMSMVGHILGLGDRHLDNILIDFTTGDILHIDYNVCFDKGQRLKIPEIVPFRLTQTMEAALGLTGIEGNFRANCEAVLGVLRKNKDIILMLLEVFVWDPLVEWTRGDFHDDAAIIGEERKGMELAVSLSLFASRVQEIRVPLQEHHDLLLGSLPAVESALERFASILNQYELVSALFYRVDQERSNLVLHETSAKSIVAEATCNSERTRASFELQAREFTQAKAVVTEKAQEATAWMEQHGMILDALRSSSISGIKAYLQLTGTEEALSLTSAVLAAGVPLTIVPEPTQVQCHDIDREVSQLIAEMDHGLSSAVTAVQEYSLALQRILPLNYLTSSPVHGWAQILELSVNSLSSDILSLARRQAAELISKVHGDGFESSSRSYDDLCLKVEKYGEEIEKIEQECAELLSSIGLETESRAKDRLLSAFTKYMQSAGLPRKEDARLQGELEDKREKVLTVLNIAVTSIYSEANRRMLDIFGSSTYSMGRSTGSVLQSDLVIIFGDLEEQIEKCVLVAGFVSELWHFIGSLSIVDRDGNGSNNFVQRNWASVFKTSLFSCKNLVGQMIEVVLPDLIRSVVSFNSEVMDAFGSLSQIRGSIDTALEQLVEVELERVSLVELEQNYFVMVGLITEQQLALEEASMKGRDHLSWEEAEELASQEEACKAQLDKLHQTWNQKDMRTSSLLKREASIRNALISAEMHFQSLVGAEEEGDSHIVRSKALLAALVQPFSELESIDKALATLGGPFASCSNGISHLSDLMTSGCPLSEYIWKFPNLLNNHSYFIWKVGVMDSFLDSCIHDTASSVDQNLGFDQLLGQEKKKLELQLQGHIGQYLKERVGPILLATLDKEIEQLKQLTEMTNDVTFDQAKKDFGAVRRVQLMLEEYCNAHETVRAARSAASLMKRQVNELKEALHKTSLEIVQMEWVHDVIANPLHTVRLISHKFLASEDSLISAVLNLSRPKLLESIQSSVSKIARSMEGLQACERTTVAAEGQLERAMGWACGGPNSSSMGSTTARNSGIPPEFHNHLVRRRQLLREAQERASDIIKICVSVLEFEASRDGIFRTSGDLYPFSSGADGRTWQQAYLSALTRLDATYHSFTRAEQEWKLAQITMDAASNGLFSATNELSIASVKAKSASGDLQSTLVAMRDCAYEANVALSSFGRVIRSHTALTSECGSMLEEVLAITEGLHDVHSLGKEAAAVHSSLMKDLSKANTILLPLESVLSKDVAAMTDAMARERDTKMEISPIHGQAIYQSYYIRIKEAYQTFKPLVPSVTISVKGVHSLLTRLARTASLHAGNLHKALEGLGESEEVRSQEINLSRPEATVNDSDYFSKEGEFFSKSDGESGEESLGVSGLSLQDKEWISPPDSICSSSSETGAMSAEGSPEDSFNDPEVQQLVHSLRSMEAKRSLESTLMSGTESEETLLHEQSEVKEASNGDTVSIDECQKLGESAYDESVSGVAENKENLQVKSGLKDESSALNQEKNGDEHGETPFPITDGGNRNMGTCFILYCKFFSPVGKNAYALSVLKRVERKLDGRDIADNREISIAEQVEYLLKQATSVDNLCNMYEDHSLSSAFQLCRLRAREGVLGAMSVGGIVRLANQFEHHHSNKSIFYVVISVQSPL</sequence>
<keyword evidence="7" id="KW-0067">ATP-binding</keyword>
<protein>
    <recommendedName>
        <fullName evidence="2">non-specific serine/threonine protein kinase</fullName>
        <ecNumber evidence="2">2.7.11.1</ecNumber>
    </recommendedName>
</protein>
<comment type="caution">
    <text evidence="15">The sequence shown here is derived from an EMBL/GenBank/DDBJ whole genome shotgun (WGS) entry which is preliminary data.</text>
</comment>
<evidence type="ECO:0000256" key="7">
    <source>
        <dbReference type="ARBA" id="ARBA00022840"/>
    </source>
</evidence>
<accession>A0AAV6K6D9</accession>
<evidence type="ECO:0000256" key="2">
    <source>
        <dbReference type="ARBA" id="ARBA00012513"/>
    </source>
</evidence>
<dbReference type="EMBL" id="JACTNZ010000005">
    <property type="protein sequence ID" value="KAG5548035.1"/>
    <property type="molecule type" value="Genomic_DNA"/>
</dbReference>
<dbReference type="InterPro" id="IPR039414">
    <property type="entry name" value="SMG1_PIKKc"/>
</dbReference>
<evidence type="ECO:0000256" key="8">
    <source>
        <dbReference type="ARBA" id="ARBA00023161"/>
    </source>
</evidence>
<feature type="compositionally biased region" description="Low complexity" evidence="12">
    <location>
        <begin position="3580"/>
        <end position="3593"/>
    </location>
</feature>
<name>A0AAV6K6D9_9ERIC</name>
<gene>
    <name evidence="15" type="ORF">RHGRI_013661</name>
</gene>
<evidence type="ECO:0000259" key="13">
    <source>
        <dbReference type="PROSITE" id="PS50290"/>
    </source>
</evidence>
<dbReference type="FunFam" id="1.10.1070.11:FF:000023">
    <property type="entry name" value="serine/threonine-protein kinase SMG1 isoform X1"/>
    <property type="match status" value="1"/>
</dbReference>
<dbReference type="PANTHER" id="PTHR11139">
    <property type="entry name" value="ATAXIA TELANGIECTASIA MUTATED ATM -RELATED"/>
    <property type="match status" value="1"/>
</dbReference>
<dbReference type="InterPro" id="IPR050517">
    <property type="entry name" value="DDR_Repair_Kinase"/>
</dbReference>
<organism evidence="15 16">
    <name type="scientific">Rhododendron griersonianum</name>
    <dbReference type="NCBI Taxonomy" id="479676"/>
    <lineage>
        <taxon>Eukaryota</taxon>
        <taxon>Viridiplantae</taxon>
        <taxon>Streptophyta</taxon>
        <taxon>Embryophyta</taxon>
        <taxon>Tracheophyta</taxon>
        <taxon>Spermatophyta</taxon>
        <taxon>Magnoliopsida</taxon>
        <taxon>eudicotyledons</taxon>
        <taxon>Gunneridae</taxon>
        <taxon>Pentapetalae</taxon>
        <taxon>asterids</taxon>
        <taxon>Ericales</taxon>
        <taxon>Ericaceae</taxon>
        <taxon>Ericoideae</taxon>
        <taxon>Rhodoreae</taxon>
        <taxon>Rhododendron</taxon>
    </lineage>
</organism>
<feature type="coiled-coil region" evidence="11">
    <location>
        <begin position="2599"/>
        <end position="2626"/>
    </location>
</feature>
<evidence type="ECO:0000256" key="12">
    <source>
        <dbReference type="SAM" id="MobiDB-lite"/>
    </source>
</evidence>
<dbReference type="PROSITE" id="PS51190">
    <property type="entry name" value="FATC"/>
    <property type="match status" value="1"/>
</dbReference>
<keyword evidence="6" id="KW-0418">Kinase</keyword>
<comment type="catalytic activity">
    <reaction evidence="10">
        <text>L-seryl-[protein] + ATP = O-phospho-L-seryl-[protein] + ADP + H(+)</text>
        <dbReference type="Rhea" id="RHEA:17989"/>
        <dbReference type="Rhea" id="RHEA-COMP:9863"/>
        <dbReference type="Rhea" id="RHEA-COMP:11604"/>
        <dbReference type="ChEBI" id="CHEBI:15378"/>
        <dbReference type="ChEBI" id="CHEBI:29999"/>
        <dbReference type="ChEBI" id="CHEBI:30616"/>
        <dbReference type="ChEBI" id="CHEBI:83421"/>
        <dbReference type="ChEBI" id="CHEBI:456216"/>
        <dbReference type="EC" id="2.7.11.1"/>
    </reaction>
</comment>
<dbReference type="CDD" id="cd05170">
    <property type="entry name" value="PIKKc_SMG1"/>
    <property type="match status" value="1"/>
</dbReference>
<dbReference type="Pfam" id="PF00454">
    <property type="entry name" value="PI3_PI4_kinase"/>
    <property type="match status" value="1"/>
</dbReference>
<evidence type="ECO:0000259" key="14">
    <source>
        <dbReference type="PROSITE" id="PS51190"/>
    </source>
</evidence>
<feature type="compositionally biased region" description="Basic and acidic residues" evidence="12">
    <location>
        <begin position="3642"/>
        <end position="3654"/>
    </location>
</feature>
<dbReference type="FunFam" id="3.30.1010.10:FF:000029">
    <property type="entry name" value="Serine/threonine-protein kinase SMG1"/>
    <property type="match status" value="1"/>
</dbReference>
<dbReference type="InterPro" id="IPR000403">
    <property type="entry name" value="PI3/4_kinase_cat_dom"/>
</dbReference>
<feature type="compositionally biased region" description="Low complexity" evidence="12">
    <location>
        <begin position="29"/>
        <end position="52"/>
    </location>
</feature>
<evidence type="ECO:0000256" key="3">
    <source>
        <dbReference type="ARBA" id="ARBA00022527"/>
    </source>
</evidence>
<proteinExistence type="inferred from homology"/>
<evidence type="ECO:0000256" key="6">
    <source>
        <dbReference type="ARBA" id="ARBA00022777"/>
    </source>
</evidence>
<dbReference type="GO" id="GO:0000184">
    <property type="term" value="P:nuclear-transcribed mRNA catabolic process, nonsense-mediated decay"/>
    <property type="evidence" value="ECO:0007669"/>
    <property type="project" value="UniProtKB-KW"/>
</dbReference>
<dbReference type="GO" id="GO:0005634">
    <property type="term" value="C:nucleus"/>
    <property type="evidence" value="ECO:0007669"/>
    <property type="project" value="TreeGrafter"/>
</dbReference>
<keyword evidence="3" id="KW-0723">Serine/threonine-protein kinase</keyword>
<dbReference type="SMART" id="SM00146">
    <property type="entry name" value="PI3Kc"/>
    <property type="match status" value="1"/>
</dbReference>
<dbReference type="InterPro" id="IPR003152">
    <property type="entry name" value="FATC_dom"/>
</dbReference>
<evidence type="ECO:0000256" key="1">
    <source>
        <dbReference type="ARBA" id="ARBA00011031"/>
    </source>
</evidence>
<evidence type="ECO:0000256" key="10">
    <source>
        <dbReference type="ARBA" id="ARBA00048679"/>
    </source>
</evidence>
<feature type="domain" description="PI3K/PI4K catalytic" evidence="13">
    <location>
        <begin position="2018"/>
        <end position="2359"/>
    </location>
</feature>
<dbReference type="Pfam" id="PF15785">
    <property type="entry name" value="SMG1"/>
    <property type="match status" value="1"/>
</dbReference>
<dbReference type="GO" id="GO:0004674">
    <property type="term" value="F:protein serine/threonine kinase activity"/>
    <property type="evidence" value="ECO:0007669"/>
    <property type="project" value="UniProtKB-KW"/>
</dbReference>
<dbReference type="GO" id="GO:0005524">
    <property type="term" value="F:ATP binding"/>
    <property type="evidence" value="ECO:0007669"/>
    <property type="project" value="UniProtKB-KW"/>
</dbReference>